<gene>
    <name evidence="2" type="primary">RIF</name>
    <name evidence="2" type="ORF">PRCDC_0018900</name>
</gene>
<keyword evidence="3" id="KW-1185">Reference proteome</keyword>
<feature type="transmembrane region" description="Helical" evidence="1">
    <location>
        <begin position="313"/>
        <end position="335"/>
    </location>
</feature>
<feature type="non-terminal residue" evidence="2">
    <location>
        <position position="1"/>
    </location>
</feature>
<dbReference type="Pfam" id="PF02009">
    <property type="entry name" value="RIFIN"/>
    <property type="match status" value="1"/>
</dbReference>
<dbReference type="Proteomes" id="UP000027581">
    <property type="component" value="Unassembled WGS sequence"/>
</dbReference>
<name>A0A060RLV6_PLARE</name>
<keyword evidence="1" id="KW-1133">Transmembrane helix</keyword>
<keyword evidence="1" id="KW-0472">Membrane</keyword>
<evidence type="ECO:0000256" key="1">
    <source>
        <dbReference type="SAM" id="Phobius"/>
    </source>
</evidence>
<reference evidence="2" key="1">
    <citation type="submission" date="2014-01" db="EMBL/GenBank/DDBJ databases">
        <authorList>
            <person name="Aslett M."/>
        </authorList>
    </citation>
    <scope>NUCLEOTIDE SEQUENCE</scope>
    <source>
        <strain evidence="2">CDC</strain>
    </source>
</reference>
<keyword evidence="1" id="KW-0812">Transmembrane</keyword>
<organism evidence="2 3">
    <name type="scientific">Plasmodium reichenowi</name>
    <dbReference type="NCBI Taxonomy" id="5854"/>
    <lineage>
        <taxon>Eukaryota</taxon>
        <taxon>Sar</taxon>
        <taxon>Alveolata</taxon>
        <taxon>Apicomplexa</taxon>
        <taxon>Aconoidasida</taxon>
        <taxon>Haemosporida</taxon>
        <taxon>Plasmodiidae</taxon>
        <taxon>Plasmodium</taxon>
        <taxon>Plasmodium (Laverania)</taxon>
    </lineage>
</organism>
<evidence type="ECO:0000313" key="3">
    <source>
        <dbReference type="Proteomes" id="UP000027581"/>
    </source>
</evidence>
<dbReference type="InterPro" id="IPR006373">
    <property type="entry name" value="VSA_Rifin"/>
</dbReference>
<evidence type="ECO:0000313" key="2">
    <source>
        <dbReference type="EMBL" id="CDO61551.1"/>
    </source>
</evidence>
<dbReference type="NCBIfam" id="TIGR01477">
    <property type="entry name" value="RIFIN"/>
    <property type="match status" value="1"/>
</dbReference>
<sequence>VYNQRNHKSPRTHAPKIATTRSLCECELYAPANYDNDPQMKKVMDNFNKQTQQRLHEYDDRMVEKRKHCKDKCDKEIQKIVLKDKLEKELTEKFSTLQTDIQSDAIPSCVCEKSIADKLEKGCLRCTQTFGGIVAPSSGVLAGIAEGAVIVWKPLALNAAMRAAMVEATAKGLAAGLKEGKEVLILALKYIKVDDLFPGIFNSIGTKIPFTDGKQIAEAIITKYKATCMPLSNSGARHAACTDFELKAGISAPDGCPYGTPDDIIPKSLNTYVSGAKTSASDKAAEVTLSKIAELQETNLGAVESTYTSCQTAIIASVIAIVVIVLVMVIIYKILRYRRKKKMKKKMQYIKLLEE</sequence>
<reference evidence="2" key="2">
    <citation type="submission" date="2014-05" db="EMBL/GenBank/DDBJ databases">
        <title>The genome sequences of chimpanzee malaria parasites reveal the path to human adaptation.</title>
        <authorList>
            <person name="Otto T.D."/>
            <person name="Rayner J.C."/>
            <person name="Boehme U."/>
            <person name="Pain A."/>
            <person name="Spottiswoode N."/>
            <person name="Sanders M."/>
            <person name="Quail M."/>
            <person name="Ollomo B."/>
            <person name="Renaud F."/>
            <person name="Thomas A.W."/>
            <person name="Prugnolle F."/>
            <person name="Conway D.J."/>
            <person name="Newbold C."/>
            <person name="Berriman M."/>
        </authorList>
    </citation>
    <scope>NUCLEOTIDE SEQUENCE [LARGE SCALE GENOMIC DNA]</scope>
    <source>
        <strain evidence="2">CDC</strain>
    </source>
</reference>
<proteinExistence type="predicted"/>
<dbReference type="VEuPathDB" id="PlasmoDB:PRG01_0800200"/>
<dbReference type="VEuPathDB" id="PlasmoDB:PRCDC_0018900"/>
<protein>
    <submittedName>
        <fullName evidence="2">Rifin</fullName>
    </submittedName>
</protein>
<accession>A0A060RLV6</accession>
<dbReference type="AlphaFoldDB" id="A0A060RLV6"/>
<dbReference type="EMBL" id="HG810427">
    <property type="protein sequence ID" value="CDO61551.1"/>
    <property type="molecule type" value="Genomic_DNA"/>
</dbReference>